<dbReference type="RefSeq" id="WP_302042464.1">
    <property type="nucleotide sequence ID" value="NZ_JAUKPO010000077.1"/>
</dbReference>
<dbReference type="Pfam" id="PF05598">
    <property type="entry name" value="DUF772"/>
    <property type="match status" value="1"/>
</dbReference>
<reference evidence="2" key="1">
    <citation type="submission" date="2023-07" db="EMBL/GenBank/DDBJ databases">
        <title>The genome sequence of Rhodocytophaga aerolata KACC 12507.</title>
        <authorList>
            <person name="Zhang X."/>
        </authorList>
    </citation>
    <scope>NUCLEOTIDE SEQUENCE</scope>
    <source>
        <strain evidence="2">KACC 12507</strain>
    </source>
</reference>
<keyword evidence="3" id="KW-1185">Reference proteome</keyword>
<dbReference type="PANTHER" id="PTHR35604">
    <property type="entry name" value="TRANSPOSASE INSH FOR INSERTION SEQUENCE ELEMENT IS5A-RELATED"/>
    <property type="match status" value="1"/>
</dbReference>
<evidence type="ECO:0000259" key="1">
    <source>
        <dbReference type="Pfam" id="PF05598"/>
    </source>
</evidence>
<feature type="domain" description="Transposase InsH N-terminal" evidence="1">
    <location>
        <begin position="17"/>
        <end position="112"/>
    </location>
</feature>
<comment type="caution">
    <text evidence="2">The sequence shown here is derived from an EMBL/GenBank/DDBJ whole genome shotgun (WGS) entry which is preliminary data.</text>
</comment>
<dbReference type="Proteomes" id="UP001168528">
    <property type="component" value="Unassembled WGS sequence"/>
</dbReference>
<evidence type="ECO:0000313" key="2">
    <source>
        <dbReference type="EMBL" id="MDO1451667.1"/>
    </source>
</evidence>
<proteinExistence type="predicted"/>
<dbReference type="EMBL" id="JAUKPO010000077">
    <property type="protein sequence ID" value="MDO1451667.1"/>
    <property type="molecule type" value="Genomic_DNA"/>
</dbReference>
<name>A0ABT8RHT5_9BACT</name>
<sequence length="258" mass="29035">MVGKRKEINKNCLSAAVEDYIPKDNIYRRLKQVLDLNFLYDIVKPYYGKCGQKSVDPVVFFKLQLVAHFENICSERALIKKSQLRLDILYFLDYNLGERLPCHSTLSRTRKRLPASVFEACFQYILTACVEKGMVSGHTQVVDAAFVEANASTDSLKRKALLEWQLVKGEAQQFTPAELLGQDAAFTALEKTAKPKSCPRNNRTHISMSDADAKLTQKAGKPSRVYYLSSMSVDTYRHVITHIQANGASCSTGRRTGL</sequence>
<dbReference type="InterPro" id="IPR008490">
    <property type="entry name" value="Transposase_InsH_N"/>
</dbReference>
<accession>A0ABT8RHT5</accession>
<protein>
    <submittedName>
        <fullName evidence="2">Transposase</fullName>
    </submittedName>
</protein>
<dbReference type="PANTHER" id="PTHR35604:SF2">
    <property type="entry name" value="TRANSPOSASE INSH FOR INSERTION SEQUENCE ELEMENT IS5A-RELATED"/>
    <property type="match status" value="1"/>
</dbReference>
<gene>
    <name evidence="2" type="ORF">Q0590_35670</name>
</gene>
<organism evidence="2 3">
    <name type="scientific">Rhodocytophaga aerolata</name>
    <dbReference type="NCBI Taxonomy" id="455078"/>
    <lineage>
        <taxon>Bacteria</taxon>
        <taxon>Pseudomonadati</taxon>
        <taxon>Bacteroidota</taxon>
        <taxon>Cytophagia</taxon>
        <taxon>Cytophagales</taxon>
        <taxon>Rhodocytophagaceae</taxon>
        <taxon>Rhodocytophaga</taxon>
    </lineage>
</organism>
<evidence type="ECO:0000313" key="3">
    <source>
        <dbReference type="Proteomes" id="UP001168528"/>
    </source>
</evidence>